<evidence type="ECO:0000256" key="1">
    <source>
        <dbReference type="SAM" id="Phobius"/>
    </source>
</evidence>
<dbReference type="RefSeq" id="WP_369939616.1">
    <property type="nucleotide sequence ID" value="NZ_JBCLUF010000001.1"/>
</dbReference>
<reference evidence="2 3" key="1">
    <citation type="submission" date="2024-03" db="EMBL/GenBank/DDBJ databases">
        <title>Mouse gut bacterial collection (mGBC) of GemPharmatech.</title>
        <authorList>
            <person name="He Y."/>
            <person name="Dong L."/>
            <person name="Wu D."/>
            <person name="Gao X."/>
            <person name="Lin Z."/>
        </authorList>
    </citation>
    <scope>NUCLEOTIDE SEQUENCE [LARGE SCALE GENOMIC DNA]</scope>
    <source>
        <strain evidence="2 3">15-30</strain>
    </source>
</reference>
<name>A0ABV4DLE4_9LACO</name>
<feature type="transmembrane region" description="Helical" evidence="1">
    <location>
        <begin position="37"/>
        <end position="65"/>
    </location>
</feature>
<organism evidence="2 3">
    <name type="scientific">Ligilactobacillus faecis</name>
    <dbReference type="NCBI Taxonomy" id="762833"/>
    <lineage>
        <taxon>Bacteria</taxon>
        <taxon>Bacillati</taxon>
        <taxon>Bacillota</taxon>
        <taxon>Bacilli</taxon>
        <taxon>Lactobacillales</taxon>
        <taxon>Lactobacillaceae</taxon>
        <taxon>Ligilactobacillus</taxon>
    </lineage>
</organism>
<comment type="caution">
    <text evidence="2">The sequence shown here is derived from an EMBL/GenBank/DDBJ whole genome shotgun (WGS) entry which is preliminary data.</text>
</comment>
<proteinExistence type="predicted"/>
<dbReference type="Proteomes" id="UP001565236">
    <property type="component" value="Unassembled WGS sequence"/>
</dbReference>
<keyword evidence="1" id="KW-0812">Transmembrane</keyword>
<keyword evidence="3" id="KW-1185">Reference proteome</keyword>
<keyword evidence="1" id="KW-1133">Transmembrane helix</keyword>
<accession>A0ABV4DLE4</accession>
<keyword evidence="1" id="KW-0472">Membrane</keyword>
<dbReference type="EMBL" id="JBCLUF010000001">
    <property type="protein sequence ID" value="MEY8661305.1"/>
    <property type="molecule type" value="Genomic_DNA"/>
</dbReference>
<gene>
    <name evidence="2" type="ORF">AALT52_00145</name>
</gene>
<evidence type="ECO:0000313" key="3">
    <source>
        <dbReference type="Proteomes" id="UP001565236"/>
    </source>
</evidence>
<protein>
    <submittedName>
        <fullName evidence="2">Uncharacterized protein</fullName>
    </submittedName>
</protein>
<evidence type="ECO:0000313" key="2">
    <source>
        <dbReference type="EMBL" id="MEY8661305.1"/>
    </source>
</evidence>
<sequence length="78" mass="9086">MERYRLKLICLSVVLLCLTFLAATAFSYFWFPAGNKWLLLACLIFLFLALSSFISTLVILFLPLLRKLMQKNKKQSDH</sequence>